<reference evidence="3" key="1">
    <citation type="journal article" date="2022" name="Microbiol. Resour. Announc.">
        <title>Draft Genome Sequence of a Methanogenic Archaeon from West Spitsbergen Permafrost.</title>
        <authorList>
            <person name="Trubitsyn V."/>
            <person name="Rivkina E."/>
            <person name="Shcherbakova V."/>
        </authorList>
    </citation>
    <scope>NUCLEOTIDE SEQUENCE [LARGE SCALE GENOMIC DNA]</scope>
    <source>
        <strain evidence="3">VT</strain>
    </source>
</reference>
<gene>
    <name evidence="2" type="ORF">K8N75_03150</name>
</gene>
<protein>
    <submittedName>
        <fullName evidence="2">GAF domain-containing protein</fullName>
    </submittedName>
</protein>
<dbReference type="Proteomes" id="UP000825933">
    <property type="component" value="Unassembled WGS sequence"/>
</dbReference>
<dbReference type="Pfam" id="PF13185">
    <property type="entry name" value="GAF_2"/>
    <property type="match status" value="1"/>
</dbReference>
<evidence type="ECO:0000313" key="3">
    <source>
        <dbReference type="Proteomes" id="UP000825933"/>
    </source>
</evidence>
<keyword evidence="3" id="KW-1185">Reference proteome</keyword>
<dbReference type="InterPro" id="IPR003018">
    <property type="entry name" value="GAF"/>
</dbReference>
<dbReference type="EMBL" id="JAIOUQ010000003">
    <property type="protein sequence ID" value="MBZ2165042.1"/>
    <property type="molecule type" value="Genomic_DNA"/>
</dbReference>
<accession>A0A8T5UMB2</accession>
<dbReference type="Gene3D" id="3.30.450.40">
    <property type="match status" value="1"/>
</dbReference>
<dbReference type="SUPFAM" id="SSF55781">
    <property type="entry name" value="GAF domain-like"/>
    <property type="match status" value="1"/>
</dbReference>
<sequence length="191" mass="21056">MGDEKDKQELPDYGMGSGIRIENNDIISLKTRIDSILPNSSLKEISDIVMEETKRLTNSGNCYVAYVDPSNKDSVGISFSHMTESCQMYANRGEARFQIRKDGTYGGLLGYSLDTGESFYIHNPEVHPAAHGLPEGHVPVSQFLSVPVMYDGEILGQIVLGNPENDYTAKDVDLTDAVADIYAIALKKLLY</sequence>
<evidence type="ECO:0000259" key="1">
    <source>
        <dbReference type="Pfam" id="PF13185"/>
    </source>
</evidence>
<dbReference type="RefSeq" id="WP_223790674.1">
    <property type="nucleotide sequence ID" value="NZ_JAIOUQ010000003.1"/>
</dbReference>
<feature type="domain" description="GAF" evidence="1">
    <location>
        <begin position="40"/>
        <end position="186"/>
    </location>
</feature>
<comment type="caution">
    <text evidence="2">The sequence shown here is derived from an EMBL/GenBank/DDBJ whole genome shotgun (WGS) entry which is preliminary data.</text>
</comment>
<name>A0A8T5UMB2_9EURY</name>
<organism evidence="2 3">
    <name type="scientific">Methanobacterium spitsbergense</name>
    <dbReference type="NCBI Taxonomy" id="2874285"/>
    <lineage>
        <taxon>Archaea</taxon>
        <taxon>Methanobacteriati</taxon>
        <taxon>Methanobacteriota</taxon>
        <taxon>Methanomada group</taxon>
        <taxon>Methanobacteria</taxon>
        <taxon>Methanobacteriales</taxon>
        <taxon>Methanobacteriaceae</taxon>
        <taxon>Methanobacterium</taxon>
    </lineage>
</organism>
<dbReference type="AlphaFoldDB" id="A0A8T5UMB2"/>
<proteinExistence type="predicted"/>
<evidence type="ECO:0000313" key="2">
    <source>
        <dbReference type="EMBL" id="MBZ2165042.1"/>
    </source>
</evidence>
<dbReference type="InterPro" id="IPR029016">
    <property type="entry name" value="GAF-like_dom_sf"/>
</dbReference>